<dbReference type="GO" id="GO:0006493">
    <property type="term" value="P:protein O-linked glycosylation"/>
    <property type="evidence" value="ECO:0007669"/>
    <property type="project" value="TreeGrafter"/>
</dbReference>
<evidence type="ECO:0000256" key="13">
    <source>
        <dbReference type="ARBA" id="ARBA00023034"/>
    </source>
</evidence>
<dbReference type="CDD" id="cd02510">
    <property type="entry name" value="pp-GalNAc-T"/>
    <property type="match status" value="1"/>
</dbReference>
<evidence type="ECO:0000256" key="6">
    <source>
        <dbReference type="ARBA" id="ARBA00022676"/>
    </source>
</evidence>
<dbReference type="GO" id="GO:0004653">
    <property type="term" value="F:polypeptide N-acetylgalactosaminyltransferase activity"/>
    <property type="evidence" value="ECO:0007669"/>
    <property type="project" value="UniProtKB-EC"/>
</dbReference>
<dbReference type="GO" id="GO:0030246">
    <property type="term" value="F:carbohydrate binding"/>
    <property type="evidence" value="ECO:0007669"/>
    <property type="project" value="UniProtKB-KW"/>
</dbReference>
<organism evidence="22 23">
    <name type="scientific">Sinocyclocheilus rhinocerous</name>
    <dbReference type="NCBI Taxonomy" id="307959"/>
    <lineage>
        <taxon>Eukaryota</taxon>
        <taxon>Metazoa</taxon>
        <taxon>Chordata</taxon>
        <taxon>Craniata</taxon>
        <taxon>Vertebrata</taxon>
        <taxon>Euteleostomi</taxon>
        <taxon>Actinopterygii</taxon>
        <taxon>Neopterygii</taxon>
        <taxon>Teleostei</taxon>
        <taxon>Ostariophysi</taxon>
        <taxon>Cypriniformes</taxon>
        <taxon>Cyprinidae</taxon>
        <taxon>Cyprininae</taxon>
        <taxon>Sinocyclocheilus</taxon>
    </lineage>
</organism>
<comment type="similarity">
    <text evidence="4">Belongs to the glycosyltransferase 2 family. GalNAc-T subfamily.</text>
</comment>
<proteinExistence type="inferred from homology"/>
<evidence type="ECO:0000256" key="15">
    <source>
        <dbReference type="ARBA" id="ARBA00023157"/>
    </source>
</evidence>
<dbReference type="PANTHER" id="PTHR11675:SF137">
    <property type="entry name" value="POLYPEPTIDE N-ACETYLGALACTOSAMINYLTRANSFERASE"/>
    <property type="match status" value="1"/>
</dbReference>
<evidence type="ECO:0000256" key="5">
    <source>
        <dbReference type="ARBA" id="ARBA00012644"/>
    </source>
</evidence>
<keyword evidence="16" id="KW-0325">Glycoprotein</keyword>
<evidence type="ECO:0000256" key="18">
    <source>
        <dbReference type="ARBA" id="ARBA00050905"/>
    </source>
</evidence>
<dbReference type="InterPro" id="IPR001173">
    <property type="entry name" value="Glyco_trans_2-like"/>
</dbReference>
<evidence type="ECO:0000256" key="3">
    <source>
        <dbReference type="ARBA" id="ARBA00004922"/>
    </source>
</evidence>
<evidence type="ECO:0000313" key="22">
    <source>
        <dbReference type="Ensembl" id="ENSSRHP00000097379.1"/>
    </source>
</evidence>
<keyword evidence="11" id="KW-0735">Signal-anchor</keyword>
<keyword evidence="6" id="KW-0328">Glycosyltransferase</keyword>
<keyword evidence="10" id="KW-0430">Lectin</keyword>
<keyword evidence="23" id="KW-1185">Reference proteome</keyword>
<evidence type="ECO:0000256" key="20">
    <source>
        <dbReference type="SAM" id="MobiDB-lite"/>
    </source>
</evidence>
<comment type="subcellular location">
    <subcellularLocation>
        <location evidence="2">Golgi apparatus membrane</location>
        <topology evidence="2">Single-pass type II membrane protein</topology>
    </subcellularLocation>
</comment>
<dbReference type="Gene3D" id="3.90.550.10">
    <property type="entry name" value="Spore Coat Polysaccharide Biosynthesis Protein SpsA, Chain A"/>
    <property type="match status" value="1"/>
</dbReference>
<dbReference type="GO" id="GO:0046872">
    <property type="term" value="F:metal ion binding"/>
    <property type="evidence" value="ECO:0007669"/>
    <property type="project" value="UniProtKB-KW"/>
</dbReference>
<keyword evidence="9" id="KW-0479">Metal-binding</keyword>
<evidence type="ECO:0000256" key="1">
    <source>
        <dbReference type="ARBA" id="ARBA00001936"/>
    </source>
</evidence>
<evidence type="ECO:0000256" key="16">
    <source>
        <dbReference type="ARBA" id="ARBA00023180"/>
    </source>
</evidence>
<feature type="domain" description="Glycosyltransferase 2-like" evidence="21">
    <location>
        <begin position="175"/>
        <end position="361"/>
    </location>
</feature>
<dbReference type="Pfam" id="PF00535">
    <property type="entry name" value="Glycos_transf_2"/>
    <property type="match status" value="1"/>
</dbReference>
<reference evidence="22" key="2">
    <citation type="submission" date="2025-09" db="UniProtKB">
        <authorList>
            <consortium name="Ensembl"/>
        </authorList>
    </citation>
    <scope>IDENTIFICATION</scope>
</reference>
<evidence type="ECO:0000256" key="7">
    <source>
        <dbReference type="ARBA" id="ARBA00022679"/>
    </source>
</evidence>
<evidence type="ECO:0000256" key="17">
    <source>
        <dbReference type="ARBA" id="ARBA00023211"/>
    </source>
</evidence>
<keyword evidence="17" id="KW-0464">Manganese</keyword>
<dbReference type="FunFam" id="3.90.550.10:FF:000039">
    <property type="entry name" value="Polypeptide N-acetylgalactosaminyltransferase"/>
    <property type="match status" value="1"/>
</dbReference>
<evidence type="ECO:0000256" key="14">
    <source>
        <dbReference type="ARBA" id="ARBA00023136"/>
    </source>
</evidence>
<evidence type="ECO:0000256" key="19">
    <source>
        <dbReference type="ARBA" id="ARBA00052209"/>
    </source>
</evidence>
<evidence type="ECO:0000256" key="10">
    <source>
        <dbReference type="ARBA" id="ARBA00022734"/>
    </source>
</evidence>
<keyword evidence="12" id="KW-1133">Transmembrane helix</keyword>
<comment type="catalytic activity">
    <reaction evidence="19">
        <text>L-seryl-[protein] + UDP-N-acetyl-alpha-D-galactosamine = a 3-O-[N-acetyl-alpha-D-galactosaminyl]-L-seryl-[protein] + UDP + H(+)</text>
        <dbReference type="Rhea" id="RHEA:23956"/>
        <dbReference type="Rhea" id="RHEA-COMP:9863"/>
        <dbReference type="Rhea" id="RHEA-COMP:12788"/>
        <dbReference type="ChEBI" id="CHEBI:15378"/>
        <dbReference type="ChEBI" id="CHEBI:29999"/>
        <dbReference type="ChEBI" id="CHEBI:53604"/>
        <dbReference type="ChEBI" id="CHEBI:58223"/>
        <dbReference type="ChEBI" id="CHEBI:67138"/>
        <dbReference type="EC" id="2.4.1.41"/>
    </reaction>
</comment>
<gene>
    <name evidence="22" type="primary">LOC107716071</name>
</gene>
<keyword evidence="15" id="KW-1015">Disulfide bond</keyword>
<evidence type="ECO:0000256" key="11">
    <source>
        <dbReference type="ARBA" id="ARBA00022968"/>
    </source>
</evidence>
<comment type="cofactor">
    <cofactor evidence="1">
        <name>Mn(2+)</name>
        <dbReference type="ChEBI" id="CHEBI:29035"/>
    </cofactor>
</comment>
<dbReference type="InterPro" id="IPR029044">
    <property type="entry name" value="Nucleotide-diphossugar_trans"/>
</dbReference>
<keyword evidence="13" id="KW-0333">Golgi apparatus</keyword>
<dbReference type="PANTHER" id="PTHR11675">
    <property type="entry name" value="N-ACETYLGALACTOSAMINYLTRANSFERASE"/>
    <property type="match status" value="1"/>
</dbReference>
<evidence type="ECO:0000259" key="21">
    <source>
        <dbReference type="Pfam" id="PF00535"/>
    </source>
</evidence>
<feature type="region of interest" description="Disordered" evidence="20">
    <location>
        <begin position="101"/>
        <end position="123"/>
    </location>
</feature>
<protein>
    <recommendedName>
        <fullName evidence="5">polypeptide N-acetylgalactosaminyltransferase</fullName>
        <ecNumber evidence="5">2.4.1.41</ecNumber>
    </recommendedName>
</protein>
<dbReference type="EC" id="2.4.1.41" evidence="5"/>
<dbReference type="SUPFAM" id="SSF53448">
    <property type="entry name" value="Nucleotide-diphospho-sugar transferases"/>
    <property type="match status" value="1"/>
</dbReference>
<comment type="catalytic activity">
    <reaction evidence="18">
        <text>L-threonyl-[protein] + UDP-N-acetyl-alpha-D-galactosamine = a 3-O-[N-acetyl-alpha-D-galactosaminyl]-L-threonyl-[protein] + UDP + H(+)</text>
        <dbReference type="Rhea" id="RHEA:52424"/>
        <dbReference type="Rhea" id="RHEA-COMP:11060"/>
        <dbReference type="Rhea" id="RHEA-COMP:11689"/>
        <dbReference type="ChEBI" id="CHEBI:15378"/>
        <dbReference type="ChEBI" id="CHEBI:30013"/>
        <dbReference type="ChEBI" id="CHEBI:58223"/>
        <dbReference type="ChEBI" id="CHEBI:67138"/>
        <dbReference type="ChEBI" id="CHEBI:87075"/>
        <dbReference type="EC" id="2.4.1.41"/>
    </reaction>
</comment>
<keyword evidence="7" id="KW-0808">Transferase</keyword>
<name>A0A673N5P1_9TELE</name>
<evidence type="ECO:0000256" key="9">
    <source>
        <dbReference type="ARBA" id="ARBA00022723"/>
    </source>
</evidence>
<sequence>MRLRRRLSPLKLTVLGGTVFMVILVVLQRDVGSGSLQDPWLQDLSNKKERVFEMVRGAVNNFAFQIGAPQPPSVGVLPTPNQNCPSGFYTQADLKPWIERPPEDTQAPGANGAAFQKASMTAEEEKEKQEGMTRHCFNQFASDRISLHRSLGDDTRPPECVERKFRRCPSLPTTSVIIVFHNEAWSTLLRTVYSVLHTSPAAFLKEIILVDDASTAEHLHEKLEKYVKSLKIVKVVRQPERKGLITARLLGASKAQGEILTFLDAHCECFHGWLEPLLARIVEEPTAVVSPEITTIDLNSFQFHKPVASARAHNRGNFDWSLTFGWEAIPDYENVKRKDETYPVKTPTFAGGLFSISKTYFEKIGTYDDKMEIWGGENVEMSFRVWQCGGQLEIIPCSVVGHVFRTKSPHTFPKGTEVITRNQVRLAEVWMDDYKLIYYRRSQSAAKMAKDKTYGDLSDRLKLRESLQCKNFSWYLTNVYPEAFVPDLTPVKFGAVSQFKNATFMKSPKDIHSHKTHEGGPAATAQADKLTAGLSGCTGSVLDSSYP</sequence>
<comment type="pathway">
    <text evidence="3">Protein modification; protein glycosylation.</text>
</comment>
<evidence type="ECO:0000256" key="8">
    <source>
        <dbReference type="ARBA" id="ARBA00022692"/>
    </source>
</evidence>
<dbReference type="AlphaFoldDB" id="A0A673N5P1"/>
<dbReference type="Proteomes" id="UP000472270">
    <property type="component" value="Unassembled WGS sequence"/>
</dbReference>
<evidence type="ECO:0000313" key="23">
    <source>
        <dbReference type="Proteomes" id="UP000472270"/>
    </source>
</evidence>
<reference evidence="22" key="1">
    <citation type="submission" date="2025-08" db="UniProtKB">
        <authorList>
            <consortium name="Ensembl"/>
        </authorList>
    </citation>
    <scope>IDENTIFICATION</scope>
</reference>
<dbReference type="InterPro" id="IPR045885">
    <property type="entry name" value="GalNAc-T"/>
</dbReference>
<evidence type="ECO:0000256" key="12">
    <source>
        <dbReference type="ARBA" id="ARBA00022989"/>
    </source>
</evidence>
<dbReference type="Ensembl" id="ENSSRHT00000100026.1">
    <property type="protein sequence ID" value="ENSSRHP00000097379.1"/>
    <property type="gene ID" value="ENSSRHG00000047834.1"/>
</dbReference>
<keyword evidence="8" id="KW-0812">Transmembrane</keyword>
<keyword evidence="14" id="KW-0472">Membrane</keyword>
<accession>A0A673N5P1</accession>
<evidence type="ECO:0000256" key="2">
    <source>
        <dbReference type="ARBA" id="ARBA00004323"/>
    </source>
</evidence>
<evidence type="ECO:0000256" key="4">
    <source>
        <dbReference type="ARBA" id="ARBA00005680"/>
    </source>
</evidence>
<dbReference type="GO" id="GO:0000139">
    <property type="term" value="C:Golgi membrane"/>
    <property type="evidence" value="ECO:0007669"/>
    <property type="project" value="UniProtKB-SubCell"/>
</dbReference>